<dbReference type="InterPro" id="IPR027806">
    <property type="entry name" value="HARBI1_dom"/>
</dbReference>
<keyword evidence="2" id="KW-0479">Metal-binding</keyword>
<dbReference type="InterPro" id="IPR027805">
    <property type="entry name" value="Transposase_HTH_dom"/>
</dbReference>
<dbReference type="Ensembl" id="ENSAMXT00005009447.1">
    <property type="protein sequence ID" value="ENSAMXP00005008439.1"/>
    <property type="gene ID" value="ENSAMXG00005004901.1"/>
</dbReference>
<evidence type="ECO:0000256" key="1">
    <source>
        <dbReference type="ARBA" id="ARBA00001968"/>
    </source>
</evidence>
<protein>
    <recommendedName>
        <fullName evidence="7">DDE Tnp4 domain-containing protein</fullName>
    </recommendedName>
</protein>
<comment type="cofactor">
    <cofactor evidence="1">
        <name>a divalent metal cation</name>
        <dbReference type="ChEBI" id="CHEBI:60240"/>
    </cofactor>
</comment>
<dbReference type="AlphaFoldDB" id="A0A8B9H812"/>
<evidence type="ECO:0000259" key="3">
    <source>
        <dbReference type="Pfam" id="PF13359"/>
    </source>
</evidence>
<organism evidence="5 6">
    <name type="scientific">Astyanax mexicanus</name>
    <name type="common">Blind cave fish</name>
    <name type="synonym">Astyanax fasciatus mexicanus</name>
    <dbReference type="NCBI Taxonomy" id="7994"/>
    <lineage>
        <taxon>Eukaryota</taxon>
        <taxon>Metazoa</taxon>
        <taxon>Chordata</taxon>
        <taxon>Craniata</taxon>
        <taxon>Vertebrata</taxon>
        <taxon>Euteleostomi</taxon>
        <taxon>Actinopterygii</taxon>
        <taxon>Neopterygii</taxon>
        <taxon>Teleostei</taxon>
        <taxon>Ostariophysi</taxon>
        <taxon>Characiformes</taxon>
        <taxon>Characoidei</taxon>
        <taxon>Acestrorhamphidae</taxon>
        <taxon>Acestrorhamphinae</taxon>
        <taxon>Astyanax</taxon>
    </lineage>
</organism>
<dbReference type="Proteomes" id="UP000694621">
    <property type="component" value="Unplaced"/>
</dbReference>
<dbReference type="Pfam" id="PF13613">
    <property type="entry name" value="HTH_Tnp_4"/>
    <property type="match status" value="1"/>
</dbReference>
<evidence type="ECO:0000256" key="2">
    <source>
        <dbReference type="ARBA" id="ARBA00022723"/>
    </source>
</evidence>
<feature type="domain" description="DDE Tnp4" evidence="3">
    <location>
        <begin position="180"/>
        <end position="347"/>
    </location>
</feature>
<evidence type="ECO:0000313" key="6">
    <source>
        <dbReference type="Proteomes" id="UP000694621"/>
    </source>
</evidence>
<dbReference type="PANTHER" id="PTHR23080:SF133">
    <property type="entry name" value="SI:CH211-262I1.5-RELATED"/>
    <property type="match status" value="1"/>
</dbReference>
<feature type="domain" description="Transposase Helix-turn-helix" evidence="4">
    <location>
        <begin position="102"/>
        <end position="150"/>
    </location>
</feature>
<dbReference type="GO" id="GO:0046872">
    <property type="term" value="F:metal ion binding"/>
    <property type="evidence" value="ECO:0007669"/>
    <property type="project" value="UniProtKB-KW"/>
</dbReference>
<dbReference type="PANTHER" id="PTHR23080">
    <property type="entry name" value="THAP DOMAIN PROTEIN"/>
    <property type="match status" value="1"/>
</dbReference>
<name>A0A8B9H812_ASTMX</name>
<dbReference type="Pfam" id="PF13359">
    <property type="entry name" value="DDE_Tnp_4"/>
    <property type="match status" value="1"/>
</dbReference>
<reference evidence="5" key="1">
    <citation type="submission" date="2025-08" db="UniProtKB">
        <authorList>
            <consortium name="Ensembl"/>
        </authorList>
    </citation>
    <scope>IDENTIFICATION</scope>
</reference>
<evidence type="ECO:0000259" key="4">
    <source>
        <dbReference type="Pfam" id="PF13613"/>
    </source>
</evidence>
<evidence type="ECO:0000313" key="5">
    <source>
        <dbReference type="Ensembl" id="ENSAMXP00005008439.1"/>
    </source>
</evidence>
<proteinExistence type="predicted"/>
<evidence type="ECO:0008006" key="7">
    <source>
        <dbReference type="Google" id="ProtNLM"/>
    </source>
</evidence>
<accession>A0A8B9H812</accession>
<sequence length="363" mass="41898">HQTLLQICMMEPSDSLRMTAYIQAEEIEHLKKQLSNMEYTSVTPELINNSSIANYFEFCTGFTFDMFNALCTFLRVPSDCTTPQTVNPLIYTKETRHTKTVPLRSQFLLVLMKLRNNYDTKDLAFKFQVDVQSVSLIINAWINYLYLRLGQISLWPHRDVISAQMPDNFKREFPTTFAIMDCTELRLERPTSLLLPSQTFSDSKTTNSLKGLVICDPRGSILFVSTLYTGTISDRDVFRQCGITTQLYHLIETGYLNPGDRLMADKGFQNQKDVEEIGLSLNIPLFAQRNRQLPFLDLQKKKMAKYRMHVKKAVAKIKKFKIVSEKIPNSILGNINQIWFVVSMLTNFQPHISVHKYQQCSAD</sequence>